<evidence type="ECO:0000313" key="1">
    <source>
        <dbReference type="EMBL" id="KAK9126677.1"/>
    </source>
</evidence>
<evidence type="ECO:0000313" key="2">
    <source>
        <dbReference type="Proteomes" id="UP001419268"/>
    </source>
</evidence>
<comment type="caution">
    <text evidence="1">The sequence shown here is derived from an EMBL/GenBank/DDBJ whole genome shotgun (WGS) entry which is preliminary data.</text>
</comment>
<proteinExistence type="predicted"/>
<dbReference type="EMBL" id="JBBNAG010000006">
    <property type="protein sequence ID" value="KAK9126677.1"/>
    <property type="molecule type" value="Genomic_DNA"/>
</dbReference>
<accession>A0AAP0J5I4</accession>
<protein>
    <submittedName>
        <fullName evidence="1">Uncharacterized protein</fullName>
    </submittedName>
</protein>
<sequence>MFKAFLGSRSNTVEPSHPFLQGPLGESWMHNGTKSPGPLKESWTHGGINPGIKELILEEFERFRDMILDIAFVLAATREKESFATVCDLLSSFLSLGASHSARGAYCHGALEYVFDPSIKNGGDEAEILNQLFFHEASFIDENGVKKVF</sequence>
<reference evidence="1 2" key="1">
    <citation type="submission" date="2024-01" db="EMBL/GenBank/DDBJ databases">
        <title>Genome assemblies of Stephania.</title>
        <authorList>
            <person name="Yang L."/>
        </authorList>
    </citation>
    <scope>NUCLEOTIDE SEQUENCE [LARGE SCALE GENOMIC DNA]</scope>
    <source>
        <strain evidence="1">JXDWG</strain>
        <tissue evidence="1">Leaf</tissue>
    </source>
</reference>
<name>A0AAP0J5I4_9MAGN</name>
<dbReference type="Proteomes" id="UP001419268">
    <property type="component" value="Unassembled WGS sequence"/>
</dbReference>
<keyword evidence="2" id="KW-1185">Reference proteome</keyword>
<gene>
    <name evidence="1" type="ORF">Scep_015523</name>
</gene>
<dbReference type="AlphaFoldDB" id="A0AAP0J5I4"/>
<organism evidence="1 2">
    <name type="scientific">Stephania cephalantha</name>
    <dbReference type="NCBI Taxonomy" id="152367"/>
    <lineage>
        <taxon>Eukaryota</taxon>
        <taxon>Viridiplantae</taxon>
        <taxon>Streptophyta</taxon>
        <taxon>Embryophyta</taxon>
        <taxon>Tracheophyta</taxon>
        <taxon>Spermatophyta</taxon>
        <taxon>Magnoliopsida</taxon>
        <taxon>Ranunculales</taxon>
        <taxon>Menispermaceae</taxon>
        <taxon>Menispermoideae</taxon>
        <taxon>Cissampelideae</taxon>
        <taxon>Stephania</taxon>
    </lineage>
</organism>